<proteinExistence type="predicted"/>
<organism evidence="10 11">
    <name type="scientific">Massilia atriviolacea</name>
    <dbReference type="NCBI Taxonomy" id="2495579"/>
    <lineage>
        <taxon>Bacteria</taxon>
        <taxon>Pseudomonadati</taxon>
        <taxon>Pseudomonadota</taxon>
        <taxon>Betaproteobacteria</taxon>
        <taxon>Burkholderiales</taxon>
        <taxon>Oxalobacteraceae</taxon>
        <taxon>Telluria group</taxon>
        <taxon>Massilia</taxon>
    </lineage>
</organism>
<dbReference type="Pfam" id="PF14252">
    <property type="entry name" value="DUF4347"/>
    <property type="match status" value="1"/>
</dbReference>
<feature type="domain" description="Cadherin-like beta-sandwich-like" evidence="7">
    <location>
        <begin position="496"/>
        <end position="581"/>
    </location>
</feature>
<feature type="domain" description="DUF11" evidence="6">
    <location>
        <begin position="2095"/>
        <end position="2202"/>
    </location>
</feature>
<feature type="domain" description="Cadherin-like beta-sandwich-like" evidence="7">
    <location>
        <begin position="887"/>
        <end position="977"/>
    </location>
</feature>
<evidence type="ECO:0000259" key="9">
    <source>
        <dbReference type="Pfam" id="PF17210"/>
    </source>
</evidence>
<dbReference type="InterPro" id="IPR025883">
    <property type="entry name" value="Cadherin-like_domain"/>
</dbReference>
<dbReference type="InterPro" id="IPR013783">
    <property type="entry name" value="Ig-like_fold"/>
</dbReference>
<feature type="signal peptide" evidence="5">
    <location>
        <begin position="1"/>
        <end position="37"/>
    </location>
</feature>
<comment type="caution">
    <text evidence="10">The sequence shown here is derived from an EMBL/GenBank/DDBJ whole genome shotgun (WGS) entry which is preliminary data.</text>
</comment>
<evidence type="ECO:0000313" key="10">
    <source>
        <dbReference type="EMBL" id="RSZ55102.1"/>
    </source>
</evidence>
<evidence type="ECO:0000259" key="6">
    <source>
        <dbReference type="Pfam" id="PF01345"/>
    </source>
</evidence>
<evidence type="ECO:0000256" key="2">
    <source>
        <dbReference type="ARBA" id="ARBA00022525"/>
    </source>
</evidence>
<keyword evidence="2" id="KW-0964">Secreted</keyword>
<dbReference type="PANTHER" id="PTHR23303:SF15">
    <property type="entry name" value="COLOSSIN-A"/>
    <property type="match status" value="1"/>
</dbReference>
<accession>A0A430HC67</accession>
<keyword evidence="3 5" id="KW-0732">Signal</keyword>
<evidence type="ECO:0000259" key="7">
    <source>
        <dbReference type="Pfam" id="PF12733"/>
    </source>
</evidence>
<feature type="region of interest" description="Disordered" evidence="4">
    <location>
        <begin position="2357"/>
        <end position="2407"/>
    </location>
</feature>
<feature type="chain" id="PRO_5019402361" evidence="5">
    <location>
        <begin position="38"/>
        <end position="2407"/>
    </location>
</feature>
<dbReference type="GO" id="GO:0005576">
    <property type="term" value="C:extracellular region"/>
    <property type="evidence" value="ECO:0007669"/>
    <property type="project" value="UniProtKB-SubCell"/>
</dbReference>
<feature type="domain" description="Cadherin-like beta-sandwich-like" evidence="7">
    <location>
        <begin position="1473"/>
        <end position="1562"/>
    </location>
</feature>
<dbReference type="InterPro" id="IPR001434">
    <property type="entry name" value="OmcB-like_DUF11"/>
</dbReference>
<dbReference type="Pfam" id="PF12733">
    <property type="entry name" value="Cadherin-like"/>
    <property type="match status" value="12"/>
</dbReference>
<dbReference type="Pfam" id="PF17210">
    <property type="entry name" value="SdrD_B"/>
    <property type="match status" value="3"/>
</dbReference>
<feature type="domain" description="Cadherin-like beta-sandwich-like" evidence="7">
    <location>
        <begin position="400"/>
        <end position="481"/>
    </location>
</feature>
<evidence type="ECO:0000256" key="3">
    <source>
        <dbReference type="ARBA" id="ARBA00022729"/>
    </source>
</evidence>
<dbReference type="SUPFAM" id="SSF117074">
    <property type="entry name" value="Hypothetical protein PA1324"/>
    <property type="match status" value="3"/>
</dbReference>
<dbReference type="InterPro" id="IPR047589">
    <property type="entry name" value="DUF11_rpt"/>
</dbReference>
<evidence type="ECO:0000313" key="11">
    <source>
        <dbReference type="Proteomes" id="UP000278085"/>
    </source>
</evidence>
<dbReference type="Pfam" id="PF01345">
    <property type="entry name" value="DUF11"/>
    <property type="match status" value="1"/>
</dbReference>
<dbReference type="InterPro" id="IPR033764">
    <property type="entry name" value="Sdr_B"/>
</dbReference>
<feature type="domain" description="SD-repeat containing protein B" evidence="9">
    <location>
        <begin position="1694"/>
        <end position="1752"/>
    </location>
</feature>
<dbReference type="PANTHER" id="PTHR23303">
    <property type="entry name" value="CARBOXYPEPTIDASE REGULATORY REGION-CONTAINING"/>
    <property type="match status" value="1"/>
</dbReference>
<feature type="domain" description="Cadherin-like beta-sandwich-like" evidence="7">
    <location>
        <begin position="986"/>
        <end position="1075"/>
    </location>
</feature>
<evidence type="ECO:0000256" key="1">
    <source>
        <dbReference type="ARBA" id="ARBA00004613"/>
    </source>
</evidence>
<evidence type="ECO:0000256" key="5">
    <source>
        <dbReference type="SAM" id="SignalP"/>
    </source>
</evidence>
<dbReference type="InterPro" id="IPR025592">
    <property type="entry name" value="DUF4347"/>
</dbReference>
<comment type="subcellular location">
    <subcellularLocation>
        <location evidence="1">Secreted</location>
    </subcellularLocation>
</comment>
<feature type="domain" description="Cadherin-like beta-sandwich-like" evidence="7">
    <location>
        <begin position="788"/>
        <end position="877"/>
    </location>
</feature>
<dbReference type="OrthoDB" id="9773411at2"/>
<dbReference type="Proteomes" id="UP000278085">
    <property type="component" value="Unassembled WGS sequence"/>
</dbReference>
<evidence type="ECO:0000259" key="8">
    <source>
        <dbReference type="Pfam" id="PF14252"/>
    </source>
</evidence>
<feature type="domain" description="DUF4347" evidence="8">
    <location>
        <begin position="46"/>
        <end position="195"/>
    </location>
</feature>
<dbReference type="Gene3D" id="2.60.40.10">
    <property type="entry name" value="Immunoglobulins"/>
    <property type="match status" value="3"/>
</dbReference>
<feature type="domain" description="Cadherin-like beta-sandwich-like" evidence="7">
    <location>
        <begin position="1377"/>
        <end position="1464"/>
    </location>
</feature>
<feature type="domain" description="Cadherin-like beta-sandwich-like" evidence="7">
    <location>
        <begin position="1088"/>
        <end position="1173"/>
    </location>
</feature>
<feature type="domain" description="Cadherin-like beta-sandwich-like" evidence="7">
    <location>
        <begin position="1283"/>
        <end position="1366"/>
    </location>
</feature>
<gene>
    <name evidence="10" type="ORF">EJB06_31195</name>
</gene>
<evidence type="ECO:0000256" key="4">
    <source>
        <dbReference type="SAM" id="MobiDB-lite"/>
    </source>
</evidence>
<feature type="domain" description="Cadherin-like beta-sandwich-like" evidence="7">
    <location>
        <begin position="691"/>
        <end position="779"/>
    </location>
</feature>
<name>A0A430HC67_9BURK</name>
<feature type="domain" description="SD-repeat containing protein B" evidence="9">
    <location>
        <begin position="2248"/>
        <end position="2309"/>
    </location>
</feature>
<keyword evidence="11" id="KW-1185">Reference proteome</keyword>
<feature type="domain" description="Cadherin-like beta-sandwich-like" evidence="7">
    <location>
        <begin position="591"/>
        <end position="680"/>
    </location>
</feature>
<feature type="domain" description="Cadherin-like beta-sandwich-like" evidence="7">
    <location>
        <begin position="1184"/>
        <end position="1270"/>
    </location>
</feature>
<feature type="compositionally biased region" description="Low complexity" evidence="4">
    <location>
        <begin position="2374"/>
        <end position="2392"/>
    </location>
</feature>
<feature type="domain" description="SD-repeat containing protein B" evidence="9">
    <location>
        <begin position="1569"/>
        <end position="1648"/>
    </location>
</feature>
<reference evidence="10 11" key="1">
    <citation type="submission" date="2018-12" db="EMBL/GenBank/DDBJ databases">
        <authorList>
            <person name="Yang E."/>
        </authorList>
    </citation>
    <scope>NUCLEOTIDE SEQUENCE [LARGE SCALE GENOMIC DNA]</scope>
    <source>
        <strain evidence="10 11">SOD</strain>
    </source>
</reference>
<sequence length="2407" mass="237841">MRYSAVPTSFSAPLWWRVLLMAWMCAALLWSGPPASAAPPPAAQQILFVEDDLADYRQLSGTGMDVVVLDARQDGLRQIAQALRTRRGISALHLISHGAPGALKLGSLALDRRQLSARSADLDAIRAALRADADILLYGCSVAEGKAGQDFIGELAGRTGARVAASDNLTGASAHGGDWLLESRTGALRSATLAFPAYRHVLPSIAGSLQVSFNAPDNAFLTPVLTDGQSITSNVPNIALDAYFADSGNAPTGWITNFTSFDSKSMLMYASSNVRDAQSGNYPSLPVDVFIIKSQSSQKFGLTSFKLQEAQLLAATYTIRGYLNGSFTGATYNFNASNDGTLVDILLPGSFKNLDEVRVTSDGGTGIPGKLWQEGFNNFVFEDPTGNANLSNLLASAGALTPAFAPGTTSYSGSVGNAIASTTITPTVDTPGATVTVNGVAVASGAASGSIALNVGANVITVLGTALDGSTTKTYTVTITRAAPPSNDANLSALALSQGTLTPAFASGTTSYTADVPFTTTSLTVTPTRSQANATITVNGVAVTSGNASGAIALAVGSNTITTIVTAQDGTTRTYTTTVTRAAASGVNQLSALSLSSGTLAPAFASATTSYTASVSNATTSLTVTPTVLDATASVTVNGVATTSGNASGAIALAVGSNTITVTVTAQNGTPLSYTITVTRAGSSNADLAALSLSSGTLNPAFAAGTTSYSASVANATTSLTLTPTVSDASASVTVNGVAVSSGNASGAIALNVGANTITTVVTAQDGVTQKTYTVTVTRAASSNNNLSALSLSSGTLSPPFAPATTSYTVAVGSGTSSLTVTPTVAEANASVTVNGVAVASGAASPALAMNPGNNTVTIIVTAQNGATRQYTVSVTRALPSNNAALSALSLSSGTLSPAFASGTTSYSASVGNATTALTLTPTLADASASVTVNGVPVASGNASGALALAVGANTINTVVTAQDGATVTSYTVTVTRAASADANLSALALSGGSLSPAFAPATTSYTMSIAAATASIVVTPTVNEPNATVKVNGVAVTSGNASGPIAMNTGPNTVSVEVSAQNGSTRTYTVTVTRAVSANNDLANLVLSNGTLNPAFSVFQQAYSATVPNATSAITVTPTVAESSATVTVNGVPVTSGTASGAIALNIGLNVISTVVTAQDGSPRTYTVNVTRNVSSNADLSALALSAGTLNPAFAGATTNYTAAVPNATASLSVTPTAAGSTITVNGVATASGAASAPIALNVGANVITVLVTAQDGVTTNTYTVTVTRAAPAVAELTGLSLSSGGLAPAFSPATTAYSSSVGSETGSLSVTPTAAGSITVNGVATASGAASAPIALATGSNLITVVVTAPNGLSTRTYTIGVTRAAGANADLAALSVPGATLAPAFAPGVTSYALELPASTGSIGVIAAVADAGARLAINGVAVASGSASASIPLAAGSNSIAISVTAQNGSVKTYTITATRALSDNAALAALNVSAGALAPAFSSATTAYAVAVPNAVASIGLTPTVADASASITVNGTAVASASASAPVALAVGSNTVTIVVTAQSGKKVTTTVTVTRAPPPSASLAGLVYTDSNNDGVNNGNEAGLAGVTVKLDGTDLDGGAVELSAVTGSEGRFAFENLKGGSYTLTQIQPSSRADGKETAGNLGGTVDNGGFDDSAARNRIANIAVAPGAIGTGYLFGEQNTGTVQGFVYVDANNNGVKDGGESGLSGVRVTLSGSAASVATSGADGSFAFAGLTAGNYTLKRSSGDVDGAQYADGQERAGLAGGKVNNGSFGTQAFQASIADIVIDGALLASSGGKLDGYLFGLRPRAVPGLKLPIVSGAITIGDKPMPGAPGALVAGWNVNLSQNGQSLCTVQSNAQGQYQLDNLACAGYAQSGLPTGSGFALEFSKPGSNLSGTADSGGGAGNAGNKTIRNLSLSSSDEISQQNLALKPTGIVYDAISRQPLAGVAVVLSGPAGFDAATHLAGGQNQVTGSDGAYQVQLQNDYPSGTYTLSVGGAPSGYGNRSSLLPACAATLAVGATPDPALVQSGISAPGANVPRHDAGACAGLVAGGTNSTQYYLKLQITNGVSAALMNNHIPLDAAVAAGLALSKTGDRQSAELGDTVRYTIVLSQGAGSTIAQASVRDMLPPGFRYVPGSATVNGARAADPLTGPGSVLGFRLGAAGAGQQLVLSYRARIGVGSMQGDGVNRAWAYACNSADGCLDPVTLAPRAAAIASNEARFQVKVSGGVFTNEACVVGKVFADCNRNGMQDAGEAGIPGVRLYLEDGTSVRTDNDGKYSYCGLSPSAHVIKVDPVSLPAGSIMGDTSNRNLGDPDSLLLDVRNGEMIRADFAETGCAAPVQERIRLGRPRQAGEARAEPAPPPAASPGITFSTKVKSKVNTKVNGNAVSKPVQGEQHAQ</sequence>
<dbReference type="InterPro" id="IPR051417">
    <property type="entry name" value="SDr/BOS_complex"/>
</dbReference>
<dbReference type="EMBL" id="RXLQ01000040">
    <property type="protein sequence ID" value="RSZ55102.1"/>
    <property type="molecule type" value="Genomic_DNA"/>
</dbReference>
<dbReference type="NCBIfam" id="TIGR01451">
    <property type="entry name" value="B_ant_repeat"/>
    <property type="match status" value="1"/>
</dbReference>
<protein>
    <submittedName>
        <fullName evidence="10">DUF4347 domain-containing protein</fullName>
    </submittedName>
</protein>